<dbReference type="EMBL" id="BGPR01202312">
    <property type="protein sequence ID" value="GBN21201.1"/>
    <property type="molecule type" value="Genomic_DNA"/>
</dbReference>
<gene>
    <name evidence="1" type="ORF">AVEN_147320_1</name>
    <name evidence="2" type="ORF">AVEN_149255_1</name>
</gene>
<evidence type="ECO:0000313" key="3">
    <source>
        <dbReference type="Proteomes" id="UP000499080"/>
    </source>
</evidence>
<sequence>MEQLQRCSKAASTEILFDENMIATFDQEKFLTNAKNKSRLIVLLTDKFKATGISVKQAENDAHVPIVVTALSISKIQDNSIVIVGEDIYLLVILTARTPPNLENFNLKPEKGKMEQRIYSSRSLEGIWKDNILFLRAFSCCDETSAIF</sequence>
<dbReference type="EMBL" id="BGPR01202314">
    <property type="protein sequence ID" value="GBN21208.1"/>
    <property type="molecule type" value="Genomic_DNA"/>
</dbReference>
<organism evidence="1 3">
    <name type="scientific">Araneus ventricosus</name>
    <name type="common">Orbweaver spider</name>
    <name type="synonym">Epeira ventricosa</name>
    <dbReference type="NCBI Taxonomy" id="182803"/>
    <lineage>
        <taxon>Eukaryota</taxon>
        <taxon>Metazoa</taxon>
        <taxon>Ecdysozoa</taxon>
        <taxon>Arthropoda</taxon>
        <taxon>Chelicerata</taxon>
        <taxon>Arachnida</taxon>
        <taxon>Araneae</taxon>
        <taxon>Araneomorphae</taxon>
        <taxon>Entelegynae</taxon>
        <taxon>Araneoidea</taxon>
        <taxon>Araneidae</taxon>
        <taxon>Araneus</taxon>
    </lineage>
</organism>
<dbReference type="OrthoDB" id="8195485at2759"/>
<accession>A0A4Y2M2K5</accession>
<protein>
    <submittedName>
        <fullName evidence="1">Uncharacterized protein</fullName>
    </submittedName>
</protein>
<dbReference type="AlphaFoldDB" id="A0A4Y2M2K5"/>
<keyword evidence="3" id="KW-1185">Reference proteome</keyword>
<evidence type="ECO:0000313" key="1">
    <source>
        <dbReference type="EMBL" id="GBN21201.1"/>
    </source>
</evidence>
<dbReference type="Proteomes" id="UP000499080">
    <property type="component" value="Unassembled WGS sequence"/>
</dbReference>
<proteinExistence type="predicted"/>
<evidence type="ECO:0000313" key="2">
    <source>
        <dbReference type="EMBL" id="GBN21208.1"/>
    </source>
</evidence>
<name>A0A4Y2M2K5_ARAVE</name>
<comment type="caution">
    <text evidence="1">The sequence shown here is derived from an EMBL/GenBank/DDBJ whole genome shotgun (WGS) entry which is preliminary data.</text>
</comment>
<reference evidence="1 3" key="1">
    <citation type="journal article" date="2019" name="Sci. Rep.">
        <title>Orb-weaving spider Araneus ventricosus genome elucidates the spidroin gene catalogue.</title>
        <authorList>
            <person name="Kono N."/>
            <person name="Nakamura H."/>
            <person name="Ohtoshi R."/>
            <person name="Moran D.A.P."/>
            <person name="Shinohara A."/>
            <person name="Yoshida Y."/>
            <person name="Fujiwara M."/>
            <person name="Mori M."/>
            <person name="Tomita M."/>
            <person name="Arakawa K."/>
        </authorList>
    </citation>
    <scope>NUCLEOTIDE SEQUENCE [LARGE SCALE GENOMIC DNA]</scope>
</reference>